<dbReference type="Proteomes" id="UP001575181">
    <property type="component" value="Unassembled WGS sequence"/>
</dbReference>
<evidence type="ECO:0000259" key="2">
    <source>
        <dbReference type="Pfam" id="PF07603"/>
    </source>
</evidence>
<dbReference type="InterPro" id="IPR011460">
    <property type="entry name" value="Lcl_C"/>
</dbReference>
<reference evidence="3 4" key="1">
    <citation type="submission" date="2024-08" db="EMBL/GenBank/DDBJ databases">
        <title>Whole-genome sequencing of halo(alkali)philic microorganisms from hypersaline lakes.</title>
        <authorList>
            <person name="Sorokin D.Y."/>
            <person name="Merkel A.Y."/>
            <person name="Messina E."/>
            <person name="Yakimov M."/>
        </authorList>
    </citation>
    <scope>NUCLEOTIDE SEQUENCE [LARGE SCALE GENOMIC DNA]</scope>
    <source>
        <strain evidence="3 4">Cl-TMA</strain>
    </source>
</reference>
<evidence type="ECO:0000256" key="1">
    <source>
        <dbReference type="SAM" id="SignalP"/>
    </source>
</evidence>
<evidence type="ECO:0000313" key="3">
    <source>
        <dbReference type="EMBL" id="MFA9461036.1"/>
    </source>
</evidence>
<accession>A0ABV4TWU1</accession>
<dbReference type="PANTHER" id="PTHR35812:SF1">
    <property type="entry name" value="LIPOPROTEIN"/>
    <property type="match status" value="1"/>
</dbReference>
<keyword evidence="4" id="KW-1185">Reference proteome</keyword>
<feature type="signal peptide" evidence="1">
    <location>
        <begin position="1"/>
        <end position="24"/>
    </location>
</feature>
<comment type="caution">
    <text evidence="3">The sequence shown here is derived from an EMBL/GenBank/DDBJ whole genome shotgun (WGS) entry which is preliminary data.</text>
</comment>
<name>A0ABV4TWU1_9GAMM</name>
<feature type="domain" description="Lcl C-terminal" evidence="2">
    <location>
        <begin position="48"/>
        <end position="178"/>
    </location>
</feature>
<sequence>MRATLIRQSVVAVLALALAGPAGAQTCNDSIPKTAPDSRYITDNGTDGTVTDKSTGLTWKRCSEGETWDGSTCTGSAATYTWQEALQRAQNVNEGTAGDSLGHSDWRLPNKNELASLVERACHSPAVNATIFPNTGASWYWSASPYADFSSRAWKVDFDDGVVKFSDKDDAYRVRLVRGGQ</sequence>
<protein>
    <submittedName>
        <fullName evidence="3">DUF1566 domain-containing protein</fullName>
    </submittedName>
</protein>
<dbReference type="PANTHER" id="PTHR35812">
    <property type="entry name" value="LIPOPROTEIN"/>
    <property type="match status" value="1"/>
</dbReference>
<organism evidence="3 4">
    <name type="scientific">Thiohalorhabdus methylotrophus</name>
    <dbReference type="NCBI Taxonomy" id="3242694"/>
    <lineage>
        <taxon>Bacteria</taxon>
        <taxon>Pseudomonadati</taxon>
        <taxon>Pseudomonadota</taxon>
        <taxon>Gammaproteobacteria</taxon>
        <taxon>Thiohalorhabdales</taxon>
        <taxon>Thiohalorhabdaceae</taxon>
        <taxon>Thiohalorhabdus</taxon>
    </lineage>
</organism>
<dbReference type="EMBL" id="JBGUAW010000006">
    <property type="protein sequence ID" value="MFA9461036.1"/>
    <property type="molecule type" value="Genomic_DNA"/>
</dbReference>
<keyword evidence="1" id="KW-0732">Signal</keyword>
<dbReference type="RefSeq" id="WP_373655824.1">
    <property type="nucleotide sequence ID" value="NZ_JBGUAW010000006.1"/>
</dbReference>
<evidence type="ECO:0000313" key="4">
    <source>
        <dbReference type="Proteomes" id="UP001575181"/>
    </source>
</evidence>
<dbReference type="Pfam" id="PF07603">
    <property type="entry name" value="Lcl_C"/>
    <property type="match status" value="1"/>
</dbReference>
<proteinExistence type="predicted"/>
<gene>
    <name evidence="3" type="ORF">ACERLL_09395</name>
</gene>
<feature type="chain" id="PRO_5045494194" evidence="1">
    <location>
        <begin position="25"/>
        <end position="181"/>
    </location>
</feature>